<feature type="transmembrane region" description="Helical" evidence="1">
    <location>
        <begin position="137"/>
        <end position="163"/>
    </location>
</feature>
<comment type="caution">
    <text evidence="2">The sequence shown here is derived from an EMBL/GenBank/DDBJ whole genome shotgun (WGS) entry which is preliminary data.</text>
</comment>
<gene>
    <name evidence="2" type="ORF">DFH08DRAFT_881155</name>
</gene>
<feature type="transmembrane region" description="Helical" evidence="1">
    <location>
        <begin position="186"/>
        <end position="211"/>
    </location>
</feature>
<keyword evidence="1" id="KW-1133">Transmembrane helix</keyword>
<dbReference type="AlphaFoldDB" id="A0AAD7EJY1"/>
<keyword evidence="1" id="KW-0472">Membrane</keyword>
<name>A0AAD7EJY1_9AGAR</name>
<reference evidence="2" key="1">
    <citation type="submission" date="2023-03" db="EMBL/GenBank/DDBJ databases">
        <title>Massive genome expansion in bonnet fungi (Mycena s.s.) driven by repeated elements and novel gene families across ecological guilds.</title>
        <authorList>
            <consortium name="Lawrence Berkeley National Laboratory"/>
            <person name="Harder C.B."/>
            <person name="Miyauchi S."/>
            <person name="Viragh M."/>
            <person name="Kuo A."/>
            <person name="Thoen E."/>
            <person name="Andreopoulos B."/>
            <person name="Lu D."/>
            <person name="Skrede I."/>
            <person name="Drula E."/>
            <person name="Henrissat B."/>
            <person name="Morin E."/>
            <person name="Kohler A."/>
            <person name="Barry K."/>
            <person name="LaButti K."/>
            <person name="Morin E."/>
            <person name="Salamov A."/>
            <person name="Lipzen A."/>
            <person name="Mereny Z."/>
            <person name="Hegedus B."/>
            <person name="Baldrian P."/>
            <person name="Stursova M."/>
            <person name="Weitz H."/>
            <person name="Taylor A."/>
            <person name="Grigoriev I.V."/>
            <person name="Nagy L.G."/>
            <person name="Martin F."/>
            <person name="Kauserud H."/>
        </authorList>
    </citation>
    <scope>NUCLEOTIDE SEQUENCE</scope>
    <source>
        <strain evidence="2">CBHHK002</strain>
    </source>
</reference>
<accession>A0AAD7EJY1</accession>
<organism evidence="2 3">
    <name type="scientific">Mycena albidolilacea</name>
    <dbReference type="NCBI Taxonomy" id="1033008"/>
    <lineage>
        <taxon>Eukaryota</taxon>
        <taxon>Fungi</taxon>
        <taxon>Dikarya</taxon>
        <taxon>Basidiomycota</taxon>
        <taxon>Agaricomycotina</taxon>
        <taxon>Agaricomycetes</taxon>
        <taxon>Agaricomycetidae</taxon>
        <taxon>Agaricales</taxon>
        <taxon>Marasmiineae</taxon>
        <taxon>Mycenaceae</taxon>
        <taxon>Mycena</taxon>
    </lineage>
</organism>
<dbReference type="Proteomes" id="UP001218218">
    <property type="component" value="Unassembled WGS sequence"/>
</dbReference>
<feature type="transmembrane region" description="Helical" evidence="1">
    <location>
        <begin position="28"/>
        <end position="51"/>
    </location>
</feature>
<feature type="transmembrane region" description="Helical" evidence="1">
    <location>
        <begin position="232"/>
        <end position="251"/>
    </location>
</feature>
<feature type="transmembrane region" description="Helical" evidence="1">
    <location>
        <begin position="263"/>
        <end position="282"/>
    </location>
</feature>
<keyword evidence="3" id="KW-1185">Reference proteome</keyword>
<proteinExistence type="predicted"/>
<evidence type="ECO:0000313" key="2">
    <source>
        <dbReference type="EMBL" id="KAJ7333401.1"/>
    </source>
</evidence>
<feature type="transmembrane region" description="Helical" evidence="1">
    <location>
        <begin position="63"/>
        <end position="81"/>
    </location>
</feature>
<keyword evidence="1" id="KW-0812">Transmembrane</keyword>
<feature type="transmembrane region" description="Helical" evidence="1">
    <location>
        <begin position="101"/>
        <end position="125"/>
    </location>
</feature>
<dbReference type="EMBL" id="JARIHO010000034">
    <property type="protein sequence ID" value="KAJ7333401.1"/>
    <property type="molecule type" value="Genomic_DNA"/>
</dbReference>
<evidence type="ECO:0000256" key="1">
    <source>
        <dbReference type="SAM" id="Phobius"/>
    </source>
</evidence>
<sequence>MTAFFNGPEPLSQARRDQAVSDSPSLPVWIMVFDILSALGFISVALVFLTVLLSPNVKRISTWYLYMLAWWSFTLSPFLVIGHQTHFDPPPSFALCLVDSALIYASCPFAAFATLSLTLQLYLNITTRMKGGNIRPVSGFVLLAIPLILYLFMFLWTLILGILNPDRVKLEPGGLYCHLDHSPQSIVGAGLVLLATFTALVIEVMIVILLARHWRAFRALQRPREHTVSLSIIIRVLVFAIFPVIGLGLGFTASVPGFTDRIFPAYNLFLASLPTAAALIFGSQSDILHVWMFWRVERKTTTQLSLTTVGSDNSSVKSV</sequence>
<dbReference type="Gene3D" id="1.20.1070.10">
    <property type="entry name" value="Rhodopsin 7-helix transmembrane proteins"/>
    <property type="match status" value="1"/>
</dbReference>
<protein>
    <submittedName>
        <fullName evidence="2">Uncharacterized protein</fullName>
    </submittedName>
</protein>
<evidence type="ECO:0000313" key="3">
    <source>
        <dbReference type="Proteomes" id="UP001218218"/>
    </source>
</evidence>
<dbReference type="SUPFAM" id="SSF81321">
    <property type="entry name" value="Family A G protein-coupled receptor-like"/>
    <property type="match status" value="1"/>
</dbReference>